<evidence type="ECO:0000313" key="10">
    <source>
        <dbReference type="EMBL" id="GEN87569.1"/>
    </source>
</evidence>
<keyword evidence="2 8" id="KW-0489">Methyltransferase</keyword>
<dbReference type="SUPFAM" id="SSF53335">
    <property type="entry name" value="S-adenosyl-L-methionine-dependent methyltransferases"/>
    <property type="match status" value="1"/>
</dbReference>
<accession>A0A511ZJF3</accession>
<dbReference type="RefSeq" id="WP_147210522.1">
    <property type="nucleotide sequence ID" value="NZ_BJYM01000008.1"/>
</dbReference>
<name>A0A511ZJF3_9BACI</name>
<dbReference type="InterPro" id="IPR023165">
    <property type="entry name" value="rRNA_Ade_diMease-like_C"/>
</dbReference>
<feature type="domain" description="Ribosomal RNA adenine methylase transferase N-terminal" evidence="9">
    <location>
        <begin position="26"/>
        <end position="191"/>
    </location>
</feature>
<dbReference type="GO" id="GO:0003723">
    <property type="term" value="F:RNA binding"/>
    <property type="evidence" value="ECO:0007669"/>
    <property type="project" value="UniProtKB-UniRule"/>
</dbReference>
<dbReference type="Gene3D" id="1.10.8.100">
    <property type="entry name" value="Ribosomal RNA adenine dimethylase-like, domain 2"/>
    <property type="match status" value="1"/>
</dbReference>
<evidence type="ECO:0000256" key="8">
    <source>
        <dbReference type="PROSITE-ProRule" id="PRU01026"/>
    </source>
</evidence>
<evidence type="ECO:0000256" key="7">
    <source>
        <dbReference type="ARBA" id="ARBA00030809"/>
    </source>
</evidence>
<evidence type="ECO:0000256" key="5">
    <source>
        <dbReference type="ARBA" id="ARBA00022884"/>
    </source>
</evidence>
<feature type="binding site" evidence="8">
    <location>
        <position position="92"/>
    </location>
    <ligand>
        <name>S-adenosyl-L-methionine</name>
        <dbReference type="ChEBI" id="CHEBI:59789"/>
    </ligand>
</feature>
<dbReference type="CDD" id="cd02440">
    <property type="entry name" value="AdoMet_MTases"/>
    <property type="match status" value="1"/>
</dbReference>
<evidence type="ECO:0000313" key="11">
    <source>
        <dbReference type="Proteomes" id="UP000321558"/>
    </source>
</evidence>
<dbReference type="InterPro" id="IPR001737">
    <property type="entry name" value="KsgA/Erm"/>
</dbReference>
<dbReference type="Gene3D" id="3.40.50.150">
    <property type="entry name" value="Vaccinia Virus protein VP39"/>
    <property type="match status" value="1"/>
</dbReference>
<dbReference type="NCBIfam" id="NF000499">
    <property type="entry name" value="Erm23S_rRNA_broad"/>
    <property type="match status" value="1"/>
</dbReference>
<comment type="similarity">
    <text evidence="8">Belongs to the class I-like SAM-binding methyltransferase superfamily. rRNA adenine N(6)-methyltransferase family.</text>
</comment>
<evidence type="ECO:0000259" key="9">
    <source>
        <dbReference type="SMART" id="SM00650"/>
    </source>
</evidence>
<keyword evidence="4 8" id="KW-0949">S-adenosyl-L-methionine</keyword>
<keyword evidence="3 8" id="KW-0808">Transferase</keyword>
<dbReference type="PANTHER" id="PTHR11727">
    <property type="entry name" value="DIMETHYLADENOSINE TRANSFERASE"/>
    <property type="match status" value="1"/>
</dbReference>
<dbReference type="GO" id="GO:0000179">
    <property type="term" value="F:rRNA (adenine-N6,N6-)-dimethyltransferase activity"/>
    <property type="evidence" value="ECO:0007669"/>
    <property type="project" value="UniProtKB-UniRule"/>
</dbReference>
<keyword evidence="5 8" id="KW-0694">RNA-binding</keyword>
<dbReference type="PROSITE" id="PS01131">
    <property type="entry name" value="RRNA_A_DIMETH"/>
    <property type="match status" value="1"/>
</dbReference>
<sequence length="275" mass="31619">MAKKFHKYNTKSPNFSGQHLIHNKKLLHEIVDRANISKKDTVLELGAGKGALTTVLNQQAGKVLAVEYDTNFIDILKRKTAENPVTKIIHQDIMKIHLPKEKFVVVSNIPYAITTPIMKMLLNKPANGFQKGVIIMEMGAAKRFTSQFVKDDYVLAWRMWFDICYIRKISRNNFSPPPKVDSAMITITRKKEPIIPKKDYFIFLGLVQYSLKQPEAAIGKAFKRIFTPAQLKYVRRNLGVTNDTPIGLLTEVQWGMVFNTMIKYVQRPLWPRVKK</sequence>
<reference evidence="10 11" key="1">
    <citation type="submission" date="2019-07" db="EMBL/GenBank/DDBJ databases">
        <title>Whole genome shotgun sequence of Oceanobacillus sojae NBRC 105379.</title>
        <authorList>
            <person name="Hosoyama A."/>
            <person name="Uohara A."/>
            <person name="Ohji S."/>
            <person name="Ichikawa N."/>
        </authorList>
    </citation>
    <scope>NUCLEOTIDE SEQUENCE [LARGE SCALE GENOMIC DNA]</scope>
    <source>
        <strain evidence="10 11">NBRC 105379</strain>
    </source>
</reference>
<evidence type="ECO:0000256" key="6">
    <source>
        <dbReference type="ARBA" id="ARBA00029941"/>
    </source>
</evidence>
<evidence type="ECO:0000256" key="1">
    <source>
        <dbReference type="ARBA" id="ARBA00016505"/>
    </source>
</evidence>
<protein>
    <recommendedName>
        <fullName evidence="1">rRNA adenine N-6-methyltransferase</fullName>
    </recommendedName>
    <alternativeName>
        <fullName evidence="7">Erythromycin resistance protein</fullName>
    </alternativeName>
    <alternativeName>
        <fullName evidence="6">Macrolide-lincosamide-streptogramin B resistance protein</fullName>
    </alternativeName>
</protein>
<dbReference type="SMART" id="SM00650">
    <property type="entry name" value="rADc"/>
    <property type="match status" value="1"/>
</dbReference>
<feature type="binding site" evidence="8">
    <location>
        <position position="108"/>
    </location>
    <ligand>
        <name>S-adenosyl-L-methionine</name>
        <dbReference type="ChEBI" id="CHEBI:59789"/>
    </ligand>
</feature>
<dbReference type="PROSITE" id="PS51689">
    <property type="entry name" value="SAM_RNA_A_N6_MT"/>
    <property type="match status" value="1"/>
</dbReference>
<evidence type="ECO:0000256" key="3">
    <source>
        <dbReference type="ARBA" id="ARBA00022679"/>
    </source>
</evidence>
<dbReference type="AlphaFoldDB" id="A0A511ZJF3"/>
<organism evidence="10 11">
    <name type="scientific">Oceanobacillus sojae</name>
    <dbReference type="NCBI Taxonomy" id="582851"/>
    <lineage>
        <taxon>Bacteria</taxon>
        <taxon>Bacillati</taxon>
        <taxon>Bacillota</taxon>
        <taxon>Bacilli</taxon>
        <taxon>Bacillales</taxon>
        <taxon>Bacillaceae</taxon>
        <taxon>Oceanobacillus</taxon>
    </lineage>
</organism>
<comment type="caution">
    <text evidence="10">The sequence shown here is derived from an EMBL/GenBank/DDBJ whole genome shotgun (WGS) entry which is preliminary data.</text>
</comment>
<feature type="binding site" evidence="8">
    <location>
        <position position="19"/>
    </location>
    <ligand>
        <name>S-adenosyl-L-methionine</name>
        <dbReference type="ChEBI" id="CHEBI:59789"/>
    </ligand>
</feature>
<dbReference type="EMBL" id="BJYM01000008">
    <property type="protein sequence ID" value="GEN87569.1"/>
    <property type="molecule type" value="Genomic_DNA"/>
</dbReference>
<gene>
    <name evidence="10" type="ORF">OSO01_23080</name>
</gene>
<feature type="binding site" evidence="8">
    <location>
        <position position="46"/>
    </location>
    <ligand>
        <name>S-adenosyl-L-methionine</name>
        <dbReference type="ChEBI" id="CHEBI:59789"/>
    </ligand>
</feature>
<dbReference type="InterPro" id="IPR029063">
    <property type="entry name" value="SAM-dependent_MTases_sf"/>
</dbReference>
<feature type="binding site" evidence="8">
    <location>
        <position position="21"/>
    </location>
    <ligand>
        <name>S-adenosyl-L-methionine</name>
        <dbReference type="ChEBI" id="CHEBI:59789"/>
    </ligand>
</feature>
<dbReference type="InterPro" id="IPR020596">
    <property type="entry name" value="rRNA_Ade_Mease_Trfase_CS"/>
</dbReference>
<dbReference type="InterPro" id="IPR020598">
    <property type="entry name" value="rRNA_Ade_methylase_Trfase_N"/>
</dbReference>
<feature type="binding site" evidence="8">
    <location>
        <position position="67"/>
    </location>
    <ligand>
        <name>S-adenosyl-L-methionine</name>
        <dbReference type="ChEBI" id="CHEBI:59789"/>
    </ligand>
</feature>
<keyword evidence="11" id="KW-1185">Reference proteome</keyword>
<dbReference type="Pfam" id="PF00398">
    <property type="entry name" value="RrnaAD"/>
    <property type="match status" value="1"/>
</dbReference>
<evidence type="ECO:0000256" key="4">
    <source>
        <dbReference type="ARBA" id="ARBA00022691"/>
    </source>
</evidence>
<proteinExistence type="inferred from homology"/>
<dbReference type="Proteomes" id="UP000321558">
    <property type="component" value="Unassembled WGS sequence"/>
</dbReference>
<evidence type="ECO:0000256" key="2">
    <source>
        <dbReference type="ARBA" id="ARBA00022603"/>
    </source>
</evidence>
<dbReference type="OrthoDB" id="9786598at2"/>
<dbReference type="PANTHER" id="PTHR11727:SF7">
    <property type="entry name" value="DIMETHYLADENOSINE TRANSFERASE-RELATED"/>
    <property type="match status" value="1"/>
</dbReference>